<feature type="compositionally biased region" description="Polar residues" evidence="1">
    <location>
        <begin position="147"/>
        <end position="156"/>
    </location>
</feature>
<protein>
    <submittedName>
        <fullName evidence="4">Uncharacterized protein</fullName>
    </submittedName>
</protein>
<dbReference type="HOGENOM" id="CLU_070882_2_1_1"/>
<proteinExistence type="predicted"/>
<dbReference type="PANTHER" id="PTHR36855">
    <property type="entry name" value="CHROMOSOME 10, WHOLE GENOME SHOTGUN SEQUENCE"/>
    <property type="match status" value="1"/>
</dbReference>
<feature type="domain" description="Peroxisomal membrane protein PEX14-like KPWE" evidence="2">
    <location>
        <begin position="118"/>
        <end position="165"/>
    </location>
</feature>
<dbReference type="InterPro" id="IPR058841">
    <property type="entry name" value="HTH_76"/>
</dbReference>
<dbReference type="EMBL" id="KL198050">
    <property type="protein sequence ID" value="KDQ12527.1"/>
    <property type="molecule type" value="Genomic_DNA"/>
</dbReference>
<dbReference type="Pfam" id="PF17733">
    <property type="entry name" value="KPWE_dom"/>
    <property type="match status" value="1"/>
</dbReference>
<feature type="domain" description="PEX14-like helix-turn-helix" evidence="3">
    <location>
        <begin position="16"/>
        <end position="83"/>
    </location>
</feature>
<evidence type="ECO:0000313" key="5">
    <source>
        <dbReference type="Proteomes" id="UP000027195"/>
    </source>
</evidence>
<evidence type="ECO:0000256" key="1">
    <source>
        <dbReference type="SAM" id="MobiDB-lite"/>
    </source>
</evidence>
<dbReference type="Pfam" id="PF25871">
    <property type="entry name" value="HTH_76"/>
    <property type="match status" value="1"/>
</dbReference>
<keyword evidence="5" id="KW-1185">Reference proteome</keyword>
<organism evidence="4 5">
    <name type="scientific">Botryobasidium botryosum (strain FD-172 SS1)</name>
    <dbReference type="NCBI Taxonomy" id="930990"/>
    <lineage>
        <taxon>Eukaryota</taxon>
        <taxon>Fungi</taxon>
        <taxon>Dikarya</taxon>
        <taxon>Basidiomycota</taxon>
        <taxon>Agaricomycotina</taxon>
        <taxon>Agaricomycetes</taxon>
        <taxon>Cantharellales</taxon>
        <taxon>Botryobasidiaceae</taxon>
        <taxon>Botryobasidium</taxon>
    </lineage>
</organism>
<dbReference type="PANTHER" id="PTHR36855:SF1">
    <property type="entry name" value="PEROXISOME MEMBRANE ANCHOR PROTEIN PEX14P N-TERMINAL DOMAIN-CONTAINING PROTEIN"/>
    <property type="match status" value="1"/>
</dbReference>
<dbReference type="InParanoid" id="A0A067MKW4"/>
<dbReference type="InterPro" id="IPR040554">
    <property type="entry name" value="KPWE_PEX14_dom"/>
</dbReference>
<feature type="region of interest" description="Disordered" evidence="1">
    <location>
        <begin position="82"/>
        <end position="118"/>
    </location>
</feature>
<dbReference type="OrthoDB" id="9936937at2759"/>
<evidence type="ECO:0000259" key="3">
    <source>
        <dbReference type="Pfam" id="PF25871"/>
    </source>
</evidence>
<dbReference type="STRING" id="930990.A0A067MKW4"/>
<name>A0A067MKW4_BOTB1</name>
<dbReference type="AlphaFoldDB" id="A0A067MKW4"/>
<dbReference type="Proteomes" id="UP000027195">
    <property type="component" value="Unassembled WGS sequence"/>
</dbReference>
<reference evidence="5" key="1">
    <citation type="journal article" date="2014" name="Proc. Natl. Acad. Sci. U.S.A.">
        <title>Extensive sampling of basidiomycete genomes demonstrates inadequacy of the white-rot/brown-rot paradigm for wood decay fungi.</title>
        <authorList>
            <person name="Riley R."/>
            <person name="Salamov A.A."/>
            <person name="Brown D.W."/>
            <person name="Nagy L.G."/>
            <person name="Floudas D."/>
            <person name="Held B.W."/>
            <person name="Levasseur A."/>
            <person name="Lombard V."/>
            <person name="Morin E."/>
            <person name="Otillar R."/>
            <person name="Lindquist E.A."/>
            <person name="Sun H."/>
            <person name="LaButti K.M."/>
            <person name="Schmutz J."/>
            <person name="Jabbour D."/>
            <person name="Luo H."/>
            <person name="Baker S.E."/>
            <person name="Pisabarro A.G."/>
            <person name="Walton J.D."/>
            <person name="Blanchette R.A."/>
            <person name="Henrissat B."/>
            <person name="Martin F."/>
            <person name="Cullen D."/>
            <person name="Hibbett D.S."/>
            <person name="Grigoriev I.V."/>
        </authorList>
    </citation>
    <scope>NUCLEOTIDE SEQUENCE [LARGE SCALE GENOMIC DNA]</scope>
    <source>
        <strain evidence="5">FD-172 SS1</strain>
    </source>
</reference>
<sequence length="173" mass="18172">MSTQSQSLGSDITASSAYEGFNSYDFASDETFQQGLSSIIGPIQEGGGSVDDSTVGRAKAFYFSKVTGQDISWDGYLAWREANGLGTPSSAHPTQEPEPKTTDPSVSTGSGGMDDAPLPMSFSAIAELISTGNLHLVPNNKLIPDGLNSQEPSKPQQKVPRKPWEAAIDGSTA</sequence>
<feature type="region of interest" description="Disordered" evidence="1">
    <location>
        <begin position="139"/>
        <end position="173"/>
    </location>
</feature>
<accession>A0A067MKW4</accession>
<evidence type="ECO:0000259" key="2">
    <source>
        <dbReference type="Pfam" id="PF17733"/>
    </source>
</evidence>
<evidence type="ECO:0000313" key="4">
    <source>
        <dbReference type="EMBL" id="KDQ12527.1"/>
    </source>
</evidence>
<gene>
    <name evidence="4" type="ORF">BOTBODRAFT_417895</name>
</gene>